<evidence type="ECO:0000256" key="1">
    <source>
        <dbReference type="SAM" id="MobiDB-lite"/>
    </source>
</evidence>
<feature type="compositionally biased region" description="Polar residues" evidence="1">
    <location>
        <begin position="87"/>
        <end position="103"/>
    </location>
</feature>
<organism evidence="2 3">
    <name type="scientific">Chionoecetes opilio</name>
    <name type="common">Atlantic snow crab</name>
    <name type="synonym">Cancer opilio</name>
    <dbReference type="NCBI Taxonomy" id="41210"/>
    <lineage>
        <taxon>Eukaryota</taxon>
        <taxon>Metazoa</taxon>
        <taxon>Ecdysozoa</taxon>
        <taxon>Arthropoda</taxon>
        <taxon>Crustacea</taxon>
        <taxon>Multicrustacea</taxon>
        <taxon>Malacostraca</taxon>
        <taxon>Eumalacostraca</taxon>
        <taxon>Eucarida</taxon>
        <taxon>Decapoda</taxon>
        <taxon>Pleocyemata</taxon>
        <taxon>Brachyura</taxon>
        <taxon>Eubrachyura</taxon>
        <taxon>Majoidea</taxon>
        <taxon>Majidae</taxon>
        <taxon>Chionoecetes</taxon>
    </lineage>
</organism>
<dbReference type="Proteomes" id="UP000770661">
    <property type="component" value="Unassembled WGS sequence"/>
</dbReference>
<feature type="region of interest" description="Disordered" evidence="1">
    <location>
        <begin position="352"/>
        <end position="392"/>
    </location>
</feature>
<protein>
    <submittedName>
        <fullName evidence="2">Zinc metalloprotease ZmpB</fullName>
    </submittedName>
</protein>
<keyword evidence="2" id="KW-0378">Hydrolase</keyword>
<name>A0A8J4Y8W7_CHIOP</name>
<evidence type="ECO:0000313" key="2">
    <source>
        <dbReference type="EMBL" id="KAG0722817.1"/>
    </source>
</evidence>
<feature type="region of interest" description="Disordered" evidence="1">
    <location>
        <begin position="430"/>
        <end position="454"/>
    </location>
</feature>
<feature type="region of interest" description="Disordered" evidence="1">
    <location>
        <begin position="166"/>
        <end position="225"/>
    </location>
</feature>
<evidence type="ECO:0000313" key="3">
    <source>
        <dbReference type="Proteomes" id="UP000770661"/>
    </source>
</evidence>
<feature type="compositionally biased region" description="Polar residues" evidence="1">
    <location>
        <begin position="166"/>
        <end position="191"/>
    </location>
</feature>
<accession>A0A8J4Y8W7</accession>
<feature type="region of interest" description="Disordered" evidence="1">
    <location>
        <begin position="255"/>
        <end position="275"/>
    </location>
</feature>
<keyword evidence="2" id="KW-0645">Protease</keyword>
<feature type="compositionally biased region" description="Low complexity" evidence="1">
    <location>
        <begin position="55"/>
        <end position="67"/>
    </location>
</feature>
<keyword evidence="2" id="KW-0482">Metalloprotease</keyword>
<comment type="caution">
    <text evidence="2">The sequence shown here is derived from an EMBL/GenBank/DDBJ whole genome shotgun (WGS) entry which is preliminary data.</text>
</comment>
<dbReference type="AlphaFoldDB" id="A0A8J4Y8W7"/>
<proteinExistence type="predicted"/>
<dbReference type="GO" id="GO:0008237">
    <property type="term" value="F:metallopeptidase activity"/>
    <property type="evidence" value="ECO:0007669"/>
    <property type="project" value="UniProtKB-KW"/>
</dbReference>
<feature type="compositionally biased region" description="Pro residues" evidence="1">
    <location>
        <begin position="68"/>
        <end position="81"/>
    </location>
</feature>
<keyword evidence="3" id="KW-1185">Reference proteome</keyword>
<gene>
    <name evidence="2" type="primary">zmpB_1</name>
    <name evidence="2" type="ORF">GWK47_043854</name>
</gene>
<feature type="region of interest" description="Disordered" evidence="1">
    <location>
        <begin position="52"/>
        <end position="103"/>
    </location>
</feature>
<dbReference type="EMBL" id="JACEEZ010009058">
    <property type="protein sequence ID" value="KAG0722817.1"/>
    <property type="molecule type" value="Genomic_DNA"/>
</dbReference>
<sequence length="533" mass="56477">MGDSAATIGVLTGGTELGAATLNHHHHHTVTKAVHEAEDLPVVSENGKLEPIVESPQGAPASPASPSASPPCSPSVTPPATPDTEAQAVTSSQTSHTKTLESAVSLQSAGGGLQGAVQSQDVQNLASQSQAIHSQSIQSGSVSQSHITTTNGIQPVQISTAISGQPTLHSVSQSHTTQAVSQSHSAQTVVQSHAAVGSNGQPLSVPDVTAEQPRLEPPSVDENANSIPEVSAVPHTEPVPEAFVAQEANEEPVPAVTSEPSAAPEPAVVTEPAATPEQAVVTEPAAGPEPVTEPKPAVVEIPAVTPESAEATEEAVIQELDMPTETAMVETMVDAQESAPNYEPESLLVTEETAAPEPQPARMPIHEEAPSSYTPEPVPALKSEPSPEADPCVETVVSGGDCPVVEEISQEHIKEQLHEIITEIEQEVLPEQEQEQELEQQQQQEDGSIKHTWKPRGRYEVPKTVVQAKVLLAHLSPNTEILMVFLNSFRILSTVSTAFRSGLWRMCRRNFMIRWYTLVSGCRVMKSTKVMAW</sequence>
<reference evidence="2" key="1">
    <citation type="submission" date="2020-07" db="EMBL/GenBank/DDBJ databases">
        <title>The High-quality genome of the commercially important snow crab, Chionoecetes opilio.</title>
        <authorList>
            <person name="Jeong J.-H."/>
            <person name="Ryu S."/>
        </authorList>
    </citation>
    <scope>NUCLEOTIDE SEQUENCE</scope>
    <source>
        <strain evidence="2">MADBK_172401_WGS</strain>
        <tissue evidence="2">Digestive gland</tissue>
    </source>
</reference>